<evidence type="ECO:0000256" key="3">
    <source>
        <dbReference type="ARBA" id="ARBA00022741"/>
    </source>
</evidence>
<dbReference type="RefSeq" id="WP_119441547.1">
    <property type="nucleotide sequence ID" value="NZ_CP170494.1"/>
</dbReference>
<gene>
    <name evidence="6" type="ORF">CJO09_05925</name>
</gene>
<evidence type="ECO:0000256" key="4">
    <source>
        <dbReference type="ARBA" id="ARBA00022840"/>
    </source>
</evidence>
<dbReference type="PANTHER" id="PTHR45772:SF2">
    <property type="entry name" value="ABC TRANSPORTER ATP-BINDING PROTEIN"/>
    <property type="match status" value="1"/>
</dbReference>
<dbReference type="EMBL" id="NQOU01000002">
    <property type="protein sequence ID" value="RII83143.1"/>
    <property type="molecule type" value="Genomic_DNA"/>
</dbReference>
<dbReference type="InterPro" id="IPR003593">
    <property type="entry name" value="AAA+_ATPase"/>
</dbReference>
<evidence type="ECO:0000256" key="2">
    <source>
        <dbReference type="ARBA" id="ARBA00022475"/>
    </source>
</evidence>
<dbReference type="InterPro" id="IPR003439">
    <property type="entry name" value="ABC_transporter-like_ATP-bd"/>
</dbReference>
<keyword evidence="2" id="KW-0472">Membrane</keyword>
<reference evidence="6 7" key="1">
    <citation type="submission" date="2017-08" db="EMBL/GenBank/DDBJ databases">
        <title>Pusillimonas indicus sp. nov., a member of the family Alcaligenaceae isolated from surface seawater.</title>
        <authorList>
            <person name="Li J."/>
        </authorList>
    </citation>
    <scope>NUCLEOTIDE SEQUENCE [LARGE SCALE GENOMIC DNA]</scope>
    <source>
        <strain evidence="6 7">17-4A</strain>
    </source>
</reference>
<dbReference type="Gene3D" id="3.40.50.300">
    <property type="entry name" value="P-loop containing nucleotide triphosphate hydrolases"/>
    <property type="match status" value="1"/>
</dbReference>
<evidence type="ECO:0000313" key="6">
    <source>
        <dbReference type="EMBL" id="RII83143.1"/>
    </source>
</evidence>
<keyword evidence="4 6" id="KW-0067">ATP-binding</keyword>
<dbReference type="GO" id="GO:0005524">
    <property type="term" value="F:ATP binding"/>
    <property type="evidence" value="ECO:0007669"/>
    <property type="project" value="UniProtKB-KW"/>
</dbReference>
<dbReference type="PANTHER" id="PTHR45772">
    <property type="entry name" value="CONSERVED COMPONENT OF ABC TRANSPORTER FOR NATURAL AMINO ACIDS-RELATED"/>
    <property type="match status" value="1"/>
</dbReference>
<accession>A0ABX9MW51</accession>
<dbReference type="InterPro" id="IPR051120">
    <property type="entry name" value="ABC_AA/LPS_Transport"/>
</dbReference>
<dbReference type="InterPro" id="IPR027417">
    <property type="entry name" value="P-loop_NTPase"/>
</dbReference>
<dbReference type="SUPFAM" id="SSF52540">
    <property type="entry name" value="P-loop containing nucleoside triphosphate hydrolases"/>
    <property type="match status" value="1"/>
</dbReference>
<proteinExistence type="predicted"/>
<dbReference type="InterPro" id="IPR017871">
    <property type="entry name" value="ABC_transporter-like_CS"/>
</dbReference>
<dbReference type="Proteomes" id="UP000266483">
    <property type="component" value="Unassembled WGS sequence"/>
</dbReference>
<organism evidence="6 7">
    <name type="scientific">Neopusillimonas maritima</name>
    <dbReference type="NCBI Taxonomy" id="2026239"/>
    <lineage>
        <taxon>Bacteria</taxon>
        <taxon>Pseudomonadati</taxon>
        <taxon>Pseudomonadota</taxon>
        <taxon>Betaproteobacteria</taxon>
        <taxon>Burkholderiales</taxon>
        <taxon>Alcaligenaceae</taxon>
        <taxon>Neopusillimonas</taxon>
    </lineage>
</organism>
<keyword evidence="2" id="KW-1003">Cell membrane</keyword>
<dbReference type="CDD" id="cd03219">
    <property type="entry name" value="ABC_Mj1267_LivG_branched"/>
    <property type="match status" value="1"/>
</dbReference>
<keyword evidence="1" id="KW-0813">Transport</keyword>
<protein>
    <submittedName>
        <fullName evidence="6">Branched-chain amino acid ABC transporter ATP-binding protein</fullName>
    </submittedName>
</protein>
<dbReference type="Pfam" id="PF00005">
    <property type="entry name" value="ABC_tran"/>
    <property type="match status" value="1"/>
</dbReference>
<feature type="domain" description="ABC transporter" evidence="5">
    <location>
        <begin position="5"/>
        <end position="246"/>
    </location>
</feature>
<dbReference type="PROSITE" id="PS50893">
    <property type="entry name" value="ABC_TRANSPORTER_2"/>
    <property type="match status" value="1"/>
</dbReference>
<keyword evidence="7" id="KW-1185">Reference proteome</keyword>
<evidence type="ECO:0000259" key="5">
    <source>
        <dbReference type="PROSITE" id="PS50893"/>
    </source>
</evidence>
<evidence type="ECO:0000313" key="7">
    <source>
        <dbReference type="Proteomes" id="UP000266483"/>
    </source>
</evidence>
<dbReference type="PROSITE" id="PS00211">
    <property type="entry name" value="ABC_TRANSPORTER_1"/>
    <property type="match status" value="1"/>
</dbReference>
<evidence type="ECO:0000256" key="1">
    <source>
        <dbReference type="ARBA" id="ARBA00022448"/>
    </source>
</evidence>
<comment type="caution">
    <text evidence="6">The sequence shown here is derived from an EMBL/GenBank/DDBJ whole genome shotgun (WGS) entry which is preliminary data.</text>
</comment>
<dbReference type="SMART" id="SM00382">
    <property type="entry name" value="AAA"/>
    <property type="match status" value="1"/>
</dbReference>
<name>A0ABX9MW51_9BURK</name>
<sequence length="248" mass="27545">MTEALKIENLCRNFGALQVTDDVSFCLEKGARVALIGPNGAGKTTLVNLIAGSLSPSSGRIYLHQQDITHMAQAARVHSGLVRTFQVTRLFNELTVEDNIRMAIVQHHKQSFRLFSPLRKLANLDSELQHVVDMMQLNDVARRHVRNLAYGEQRLVEIAMALALKPRVLLLDEPAAGVPQSESDVVMRAISELPEEIAILFIEHDMDLVFRFAHRILVLVSGALLLDDTPEAVAADERVHKLYLGEAA</sequence>
<keyword evidence="3" id="KW-0547">Nucleotide-binding</keyword>